<gene>
    <name evidence="7" type="ORF">BSL78_04385</name>
</gene>
<reference evidence="7 8" key="1">
    <citation type="journal article" date="2017" name="PLoS Biol.">
        <title>The sea cucumber genome provides insights into morphological evolution and visceral regeneration.</title>
        <authorList>
            <person name="Zhang X."/>
            <person name="Sun L."/>
            <person name="Yuan J."/>
            <person name="Sun Y."/>
            <person name="Gao Y."/>
            <person name="Zhang L."/>
            <person name="Li S."/>
            <person name="Dai H."/>
            <person name="Hamel J.F."/>
            <person name="Liu C."/>
            <person name="Yu Y."/>
            <person name="Liu S."/>
            <person name="Lin W."/>
            <person name="Guo K."/>
            <person name="Jin S."/>
            <person name="Xu P."/>
            <person name="Storey K.B."/>
            <person name="Huan P."/>
            <person name="Zhang T."/>
            <person name="Zhou Y."/>
            <person name="Zhang J."/>
            <person name="Lin C."/>
            <person name="Li X."/>
            <person name="Xing L."/>
            <person name="Huo D."/>
            <person name="Sun M."/>
            <person name="Wang L."/>
            <person name="Mercier A."/>
            <person name="Li F."/>
            <person name="Yang H."/>
            <person name="Xiang J."/>
        </authorList>
    </citation>
    <scope>NUCLEOTIDE SEQUENCE [LARGE SCALE GENOMIC DNA]</scope>
    <source>
        <strain evidence="7">Shaxun</strain>
        <tissue evidence="7">Muscle</tissue>
    </source>
</reference>
<evidence type="ECO:0000256" key="4">
    <source>
        <dbReference type="PROSITE-ProRule" id="PRU00175"/>
    </source>
</evidence>
<dbReference type="Pfam" id="PF09379">
    <property type="entry name" value="FERM_N"/>
    <property type="match status" value="1"/>
</dbReference>
<dbReference type="Gene3D" id="3.10.20.90">
    <property type="entry name" value="Phosphatidylinositol 3-kinase Catalytic Subunit, Chain A, domain 1"/>
    <property type="match status" value="1"/>
</dbReference>
<evidence type="ECO:0000256" key="1">
    <source>
        <dbReference type="ARBA" id="ARBA00022723"/>
    </source>
</evidence>
<dbReference type="InterPro" id="IPR001841">
    <property type="entry name" value="Znf_RING"/>
</dbReference>
<name>A0A2G8LEN8_STIJA</name>
<dbReference type="CDD" id="cd14473">
    <property type="entry name" value="FERM_B-lobe"/>
    <property type="match status" value="1"/>
</dbReference>
<dbReference type="InterPro" id="IPR019749">
    <property type="entry name" value="Band_41_domain"/>
</dbReference>
<dbReference type="SMART" id="SM00184">
    <property type="entry name" value="RING"/>
    <property type="match status" value="1"/>
</dbReference>
<feature type="domain" description="RING-type" evidence="6">
    <location>
        <begin position="391"/>
        <end position="425"/>
    </location>
</feature>
<dbReference type="AlphaFoldDB" id="A0A2G8LEN8"/>
<evidence type="ECO:0000313" key="7">
    <source>
        <dbReference type="EMBL" id="PIK58702.1"/>
    </source>
</evidence>
<evidence type="ECO:0000256" key="2">
    <source>
        <dbReference type="ARBA" id="ARBA00022771"/>
    </source>
</evidence>
<evidence type="ECO:0000259" key="5">
    <source>
        <dbReference type="PROSITE" id="PS50057"/>
    </source>
</evidence>
<evidence type="ECO:0000259" key="6">
    <source>
        <dbReference type="PROSITE" id="PS50089"/>
    </source>
</evidence>
<dbReference type="PROSITE" id="PS50057">
    <property type="entry name" value="FERM_3"/>
    <property type="match status" value="1"/>
</dbReference>
<proteinExistence type="predicted"/>
<dbReference type="Gene3D" id="3.30.40.10">
    <property type="entry name" value="Zinc/RING finger domain, C3HC4 (zinc finger)"/>
    <property type="match status" value="1"/>
</dbReference>
<dbReference type="STRING" id="307972.A0A2G8LEN8"/>
<dbReference type="InterPro" id="IPR000299">
    <property type="entry name" value="FERM_domain"/>
</dbReference>
<dbReference type="CDD" id="cd16510">
    <property type="entry name" value="RING-HC_IAPs"/>
    <property type="match status" value="1"/>
</dbReference>
<dbReference type="InterPro" id="IPR014352">
    <property type="entry name" value="FERM/acyl-CoA-bd_prot_sf"/>
</dbReference>
<dbReference type="EMBL" id="MRZV01000105">
    <property type="protein sequence ID" value="PIK58702.1"/>
    <property type="molecule type" value="Genomic_DNA"/>
</dbReference>
<dbReference type="InterPro" id="IPR035963">
    <property type="entry name" value="FERM_2"/>
</dbReference>
<dbReference type="GO" id="GO:0006511">
    <property type="term" value="P:ubiquitin-dependent protein catabolic process"/>
    <property type="evidence" value="ECO:0007669"/>
    <property type="project" value="TreeGrafter"/>
</dbReference>
<comment type="caution">
    <text evidence="7">The sequence shown here is derived from an EMBL/GenBank/DDBJ whole genome shotgun (WGS) entry which is preliminary data.</text>
</comment>
<feature type="domain" description="FERM" evidence="5">
    <location>
        <begin position="1"/>
        <end position="294"/>
    </location>
</feature>
<dbReference type="Proteomes" id="UP000230750">
    <property type="component" value="Unassembled WGS sequence"/>
</dbReference>
<dbReference type="Gene3D" id="1.20.80.10">
    <property type="match status" value="1"/>
</dbReference>
<protein>
    <submittedName>
        <fullName evidence="7">Putative E3 ubiquitin-protein ligase MYLIP-A</fullName>
    </submittedName>
</protein>
<dbReference type="GO" id="GO:0008270">
    <property type="term" value="F:zinc ion binding"/>
    <property type="evidence" value="ECO:0007669"/>
    <property type="project" value="UniProtKB-KW"/>
</dbReference>
<accession>A0A2G8LEN8</accession>
<sequence>MLVHVTMPDGSVISTEVHNRNTPGQDCLDEVCRKLGIIETDYFGLQYQTRRGENMWLNLRNPIQDQVPLSGIIQADLRLSFHVKFHVQPHNLQQESTRHLFYQDAKLSLKEGKVRPTPKEAARLVALILQGDFGDFSPGFCYPSINALLLRQDNFEELEAAIRANYERLRGMKQTFAEHRFLQEMLDLEEYGTDIFPAFQNNQAKSPRETNIEIRVGSQAVLVKDCNSSEVQRINLDTVLRSEVDGKFGYMTFLNEEDNEMTTTTYEFRLGSKEQAEGLYRSITEKYEFFVSDHVRTAVLAQNVRDLKGSIALLLHINSDIGKKYSFDVRRTFREVQEATRRTLYKSQLASGATSDLFDKVDEERGGKSMDERTKEELLDKLNTLQDAMLCKVCMDASLDTALLPCGHLLCENCAERLEECPNCRQQVVQRQRIYMPNVDIPCDHR</sequence>
<dbReference type="Pfam" id="PF00373">
    <property type="entry name" value="FERM_M"/>
    <property type="match status" value="1"/>
</dbReference>
<dbReference type="PROSITE" id="PS50089">
    <property type="entry name" value="ZF_RING_2"/>
    <property type="match status" value="1"/>
</dbReference>
<keyword evidence="8" id="KW-1185">Reference proteome</keyword>
<dbReference type="OrthoDB" id="10037309at2759"/>
<dbReference type="SMART" id="SM00295">
    <property type="entry name" value="B41"/>
    <property type="match status" value="1"/>
</dbReference>
<organism evidence="7 8">
    <name type="scientific">Stichopus japonicus</name>
    <name type="common">Sea cucumber</name>
    <dbReference type="NCBI Taxonomy" id="307972"/>
    <lineage>
        <taxon>Eukaryota</taxon>
        <taxon>Metazoa</taxon>
        <taxon>Echinodermata</taxon>
        <taxon>Eleutherozoa</taxon>
        <taxon>Echinozoa</taxon>
        <taxon>Holothuroidea</taxon>
        <taxon>Aspidochirotacea</taxon>
        <taxon>Aspidochirotida</taxon>
        <taxon>Stichopodidae</taxon>
        <taxon>Apostichopus</taxon>
    </lineage>
</organism>
<dbReference type="SUPFAM" id="SSF54236">
    <property type="entry name" value="Ubiquitin-like"/>
    <property type="match status" value="1"/>
</dbReference>
<dbReference type="InterPro" id="IPR029071">
    <property type="entry name" value="Ubiquitin-like_domsf"/>
</dbReference>
<dbReference type="PRINTS" id="PR00935">
    <property type="entry name" value="BAND41"/>
</dbReference>
<dbReference type="PANTHER" id="PTHR23280">
    <property type="entry name" value="4.1 G PROTEIN"/>
    <property type="match status" value="1"/>
</dbReference>
<dbReference type="SUPFAM" id="SSF47031">
    <property type="entry name" value="Second domain of FERM"/>
    <property type="match status" value="1"/>
</dbReference>
<evidence type="ECO:0000313" key="8">
    <source>
        <dbReference type="Proteomes" id="UP000230750"/>
    </source>
</evidence>
<evidence type="ECO:0000256" key="3">
    <source>
        <dbReference type="ARBA" id="ARBA00022833"/>
    </source>
</evidence>
<dbReference type="InterPro" id="IPR018979">
    <property type="entry name" value="FERM_N"/>
</dbReference>
<dbReference type="Pfam" id="PF13920">
    <property type="entry name" value="zf-C3HC4_3"/>
    <property type="match status" value="1"/>
</dbReference>
<dbReference type="InterPro" id="IPR013083">
    <property type="entry name" value="Znf_RING/FYVE/PHD"/>
</dbReference>
<dbReference type="InterPro" id="IPR019748">
    <property type="entry name" value="FERM_central"/>
</dbReference>
<dbReference type="PANTHER" id="PTHR23280:SF13">
    <property type="entry name" value="E3 UBIQUITIN-PROTEIN LIGASE MYLIP"/>
    <property type="match status" value="1"/>
</dbReference>
<dbReference type="PROSITE" id="PS00518">
    <property type="entry name" value="ZF_RING_1"/>
    <property type="match status" value="1"/>
</dbReference>
<dbReference type="SUPFAM" id="SSF57850">
    <property type="entry name" value="RING/U-box"/>
    <property type="match status" value="1"/>
</dbReference>
<keyword evidence="2 4" id="KW-0863">Zinc-finger</keyword>
<keyword evidence="3" id="KW-0862">Zinc</keyword>
<dbReference type="InterPro" id="IPR017907">
    <property type="entry name" value="Znf_RING_CS"/>
</dbReference>
<keyword evidence="1" id="KW-0479">Metal-binding</keyword>
<dbReference type="GO" id="GO:0004842">
    <property type="term" value="F:ubiquitin-protein transferase activity"/>
    <property type="evidence" value="ECO:0007669"/>
    <property type="project" value="TreeGrafter"/>
</dbReference>